<feature type="region of interest" description="Disordered" evidence="1">
    <location>
        <begin position="59"/>
        <end position="88"/>
    </location>
</feature>
<dbReference type="AlphaFoldDB" id="A0AAD8CE56"/>
<evidence type="ECO:0000256" key="1">
    <source>
        <dbReference type="SAM" id="MobiDB-lite"/>
    </source>
</evidence>
<reference evidence="2" key="1">
    <citation type="submission" date="2022-02" db="EMBL/GenBank/DDBJ databases">
        <title>Atlantic sturgeon de novo genome assembly.</title>
        <authorList>
            <person name="Stock M."/>
            <person name="Klopp C."/>
            <person name="Guiguen Y."/>
            <person name="Cabau C."/>
            <person name="Parinello H."/>
            <person name="Santidrian Yebra-Pimentel E."/>
            <person name="Kuhl H."/>
            <person name="Dirks R.P."/>
            <person name="Guessner J."/>
            <person name="Wuertz S."/>
            <person name="Du K."/>
            <person name="Schartl M."/>
        </authorList>
    </citation>
    <scope>NUCLEOTIDE SEQUENCE</scope>
    <source>
        <strain evidence="2">STURGEONOMICS-FGT-2020</strain>
        <tissue evidence="2">Whole blood</tissue>
    </source>
</reference>
<dbReference type="SUPFAM" id="SSF48403">
    <property type="entry name" value="Ankyrin repeat"/>
    <property type="match status" value="1"/>
</dbReference>
<dbReference type="InterPro" id="IPR036770">
    <property type="entry name" value="Ankyrin_rpt-contain_sf"/>
</dbReference>
<dbReference type="Gene3D" id="1.25.40.20">
    <property type="entry name" value="Ankyrin repeat-containing domain"/>
    <property type="match status" value="1"/>
</dbReference>
<gene>
    <name evidence="2" type="ORF">AOXY_G37003</name>
</gene>
<dbReference type="Proteomes" id="UP001230051">
    <property type="component" value="Unassembled WGS sequence"/>
</dbReference>
<sequence>MAQLLLQHGADPTQQNDEGKPALEEATDSELKKLMESYLPRLRGRRNSQSAQMPLQVCDNEAPSTSSAQAAVDTDKPTASLPCPSKRNCSGQTQLQVAAMKGDLSLVKEHLRVWKCFNKRRVNLSDYAG</sequence>
<evidence type="ECO:0000313" key="2">
    <source>
        <dbReference type="EMBL" id="KAK1142133.1"/>
    </source>
</evidence>
<feature type="compositionally biased region" description="Basic and acidic residues" evidence="1">
    <location>
        <begin position="17"/>
        <end position="29"/>
    </location>
</feature>
<name>A0AAD8CE56_ACIOX</name>
<dbReference type="PANTHER" id="PTHR24176">
    <property type="entry name" value="ANKYRIN REPEAT DOMAIN-CONTAINING PROTEIN 31-RELATED"/>
    <property type="match status" value="1"/>
</dbReference>
<protein>
    <submittedName>
        <fullName evidence="2">Uncharacterized protein</fullName>
    </submittedName>
</protein>
<dbReference type="EMBL" id="JAGXEW010000285">
    <property type="protein sequence ID" value="KAK1142133.1"/>
    <property type="molecule type" value="Genomic_DNA"/>
</dbReference>
<organism evidence="2 3">
    <name type="scientific">Acipenser oxyrinchus oxyrinchus</name>
    <dbReference type="NCBI Taxonomy" id="40147"/>
    <lineage>
        <taxon>Eukaryota</taxon>
        <taxon>Metazoa</taxon>
        <taxon>Chordata</taxon>
        <taxon>Craniata</taxon>
        <taxon>Vertebrata</taxon>
        <taxon>Euteleostomi</taxon>
        <taxon>Actinopterygii</taxon>
        <taxon>Chondrostei</taxon>
        <taxon>Acipenseriformes</taxon>
        <taxon>Acipenseridae</taxon>
        <taxon>Acipenser</taxon>
    </lineage>
</organism>
<evidence type="ECO:0000313" key="3">
    <source>
        <dbReference type="Proteomes" id="UP001230051"/>
    </source>
</evidence>
<accession>A0AAD8CE56</accession>
<keyword evidence="3" id="KW-1185">Reference proteome</keyword>
<dbReference type="InterPro" id="IPR042334">
    <property type="entry name" value="ANKRD31"/>
</dbReference>
<proteinExistence type="predicted"/>
<dbReference type="PANTHER" id="PTHR24176:SF14">
    <property type="entry name" value="ANKYRIN REPEAT DOMAIN-CONTAINING PROTEIN 31"/>
    <property type="match status" value="1"/>
</dbReference>
<comment type="caution">
    <text evidence="2">The sequence shown here is derived from an EMBL/GenBank/DDBJ whole genome shotgun (WGS) entry which is preliminary data.</text>
</comment>
<feature type="region of interest" description="Disordered" evidence="1">
    <location>
        <begin position="1"/>
        <end position="29"/>
    </location>
</feature>